<dbReference type="RefSeq" id="WP_257787786.1">
    <property type="nucleotide sequence ID" value="NZ_CP017641.1"/>
</dbReference>
<dbReference type="Proteomes" id="UP000187735">
    <property type="component" value="Chromosome"/>
</dbReference>
<accession>A0A1P8W8Y0</accession>
<evidence type="ECO:0000313" key="1">
    <source>
        <dbReference type="EMBL" id="APZ90523.1"/>
    </source>
</evidence>
<protein>
    <submittedName>
        <fullName evidence="1">Uncharacterized protein</fullName>
    </submittedName>
</protein>
<keyword evidence="2" id="KW-1185">Reference proteome</keyword>
<dbReference type="EMBL" id="CP017641">
    <property type="protein sequence ID" value="APZ90523.1"/>
    <property type="molecule type" value="Genomic_DNA"/>
</dbReference>
<reference evidence="1 2" key="1">
    <citation type="journal article" date="2016" name="Front. Microbiol.">
        <title>Fuerstia marisgermanicae gen. nov., sp. nov., an Unusual Member of the Phylum Planctomycetes from the German Wadden Sea.</title>
        <authorList>
            <person name="Kohn T."/>
            <person name="Heuer A."/>
            <person name="Jogler M."/>
            <person name="Vollmers J."/>
            <person name="Boedeker C."/>
            <person name="Bunk B."/>
            <person name="Rast P."/>
            <person name="Borchert D."/>
            <person name="Glockner I."/>
            <person name="Freese H.M."/>
            <person name="Klenk H.P."/>
            <person name="Overmann J."/>
            <person name="Kaster A.K."/>
            <person name="Rohde M."/>
            <person name="Wiegand S."/>
            <person name="Jogler C."/>
        </authorList>
    </citation>
    <scope>NUCLEOTIDE SEQUENCE [LARGE SCALE GENOMIC DNA]</scope>
    <source>
        <strain evidence="1 2">NH11</strain>
    </source>
</reference>
<dbReference type="STRING" id="1891926.Fuma_00102"/>
<sequence>MTTIRLTLGSLIDVILIAALLQAQEMVDFKKDVAPILEERC</sequence>
<gene>
    <name evidence="1" type="ORF">Fuma_00102</name>
</gene>
<proteinExistence type="predicted"/>
<dbReference type="AlphaFoldDB" id="A0A1P8W8Y0"/>
<organism evidence="1 2">
    <name type="scientific">Fuerstiella marisgermanici</name>
    <dbReference type="NCBI Taxonomy" id="1891926"/>
    <lineage>
        <taxon>Bacteria</taxon>
        <taxon>Pseudomonadati</taxon>
        <taxon>Planctomycetota</taxon>
        <taxon>Planctomycetia</taxon>
        <taxon>Planctomycetales</taxon>
        <taxon>Planctomycetaceae</taxon>
        <taxon>Fuerstiella</taxon>
    </lineage>
</organism>
<evidence type="ECO:0000313" key="2">
    <source>
        <dbReference type="Proteomes" id="UP000187735"/>
    </source>
</evidence>
<name>A0A1P8W8Y0_9PLAN</name>
<dbReference type="KEGG" id="fmr:Fuma_00102"/>